<protein>
    <submittedName>
        <fullName evidence="3">Fibronectin type-III domain-containing protein</fullName>
    </submittedName>
</protein>
<keyword evidence="2" id="KW-1185">Reference proteome</keyword>
<dbReference type="Gene3D" id="2.60.40.10">
    <property type="entry name" value="Immunoglobulins"/>
    <property type="match status" value="1"/>
</dbReference>
<evidence type="ECO:0000313" key="2">
    <source>
        <dbReference type="Proteomes" id="UP000095280"/>
    </source>
</evidence>
<evidence type="ECO:0000259" key="1">
    <source>
        <dbReference type="PROSITE" id="PS50853"/>
    </source>
</evidence>
<accession>A0A1I8ITN4</accession>
<reference evidence="3" key="1">
    <citation type="submission" date="2016-11" db="UniProtKB">
        <authorList>
            <consortium name="WormBaseParasite"/>
        </authorList>
    </citation>
    <scope>IDENTIFICATION</scope>
</reference>
<organism evidence="2 3">
    <name type="scientific">Macrostomum lignano</name>
    <dbReference type="NCBI Taxonomy" id="282301"/>
    <lineage>
        <taxon>Eukaryota</taxon>
        <taxon>Metazoa</taxon>
        <taxon>Spiralia</taxon>
        <taxon>Lophotrochozoa</taxon>
        <taxon>Platyhelminthes</taxon>
        <taxon>Rhabditophora</taxon>
        <taxon>Macrostomorpha</taxon>
        <taxon>Macrostomida</taxon>
        <taxon>Macrostomidae</taxon>
        <taxon>Macrostomum</taxon>
    </lineage>
</organism>
<sequence length="115" mass="12896">VIKHAPTAVEIEFKKSRTPGVQSYTVSYREEASRTMNRRNWIQIENVPGNEPGDRVRTRVSSLRPHTKYQLKVDSVTANFSSKDNASNPIVEFMTLETSPAATDRPLTVTSSSET</sequence>
<feature type="domain" description="Fibronectin type-III" evidence="1">
    <location>
        <begin position="1"/>
        <end position="98"/>
    </location>
</feature>
<dbReference type="AlphaFoldDB" id="A0A1I8ITN4"/>
<dbReference type="PROSITE" id="PS50853">
    <property type="entry name" value="FN3"/>
    <property type="match status" value="1"/>
</dbReference>
<dbReference type="Proteomes" id="UP000095280">
    <property type="component" value="Unplaced"/>
</dbReference>
<proteinExistence type="predicted"/>
<dbReference type="SUPFAM" id="SSF49265">
    <property type="entry name" value="Fibronectin type III"/>
    <property type="match status" value="1"/>
</dbReference>
<dbReference type="Pfam" id="PF00041">
    <property type="entry name" value="fn3"/>
    <property type="match status" value="1"/>
</dbReference>
<dbReference type="InterPro" id="IPR003961">
    <property type="entry name" value="FN3_dom"/>
</dbReference>
<dbReference type="WBParaSite" id="maker-uti_cns_0016441-snap-gene-0.2-mRNA-1">
    <property type="protein sequence ID" value="maker-uti_cns_0016441-snap-gene-0.2-mRNA-1"/>
    <property type="gene ID" value="maker-uti_cns_0016441-snap-gene-0.2"/>
</dbReference>
<name>A0A1I8ITN4_9PLAT</name>
<dbReference type="InterPro" id="IPR036116">
    <property type="entry name" value="FN3_sf"/>
</dbReference>
<dbReference type="CDD" id="cd00063">
    <property type="entry name" value="FN3"/>
    <property type="match status" value="1"/>
</dbReference>
<evidence type="ECO:0000313" key="3">
    <source>
        <dbReference type="WBParaSite" id="maker-uti_cns_0016441-snap-gene-0.2-mRNA-1"/>
    </source>
</evidence>
<dbReference type="InterPro" id="IPR013783">
    <property type="entry name" value="Ig-like_fold"/>
</dbReference>